<accession>A0ACB9N0G0</accession>
<dbReference type="Proteomes" id="UP000828941">
    <property type="component" value="Chromosome 8"/>
</dbReference>
<gene>
    <name evidence="1" type="ORF">L6164_021594</name>
</gene>
<dbReference type="EMBL" id="CM039433">
    <property type="protein sequence ID" value="KAI4329312.1"/>
    <property type="molecule type" value="Genomic_DNA"/>
</dbReference>
<evidence type="ECO:0000313" key="1">
    <source>
        <dbReference type="EMBL" id="KAI4329312.1"/>
    </source>
</evidence>
<proteinExistence type="predicted"/>
<organism evidence="1 2">
    <name type="scientific">Bauhinia variegata</name>
    <name type="common">Purple orchid tree</name>
    <name type="synonym">Phanera variegata</name>
    <dbReference type="NCBI Taxonomy" id="167791"/>
    <lineage>
        <taxon>Eukaryota</taxon>
        <taxon>Viridiplantae</taxon>
        <taxon>Streptophyta</taxon>
        <taxon>Embryophyta</taxon>
        <taxon>Tracheophyta</taxon>
        <taxon>Spermatophyta</taxon>
        <taxon>Magnoliopsida</taxon>
        <taxon>eudicotyledons</taxon>
        <taxon>Gunneridae</taxon>
        <taxon>Pentapetalae</taxon>
        <taxon>rosids</taxon>
        <taxon>fabids</taxon>
        <taxon>Fabales</taxon>
        <taxon>Fabaceae</taxon>
        <taxon>Cercidoideae</taxon>
        <taxon>Cercideae</taxon>
        <taxon>Bauhiniinae</taxon>
        <taxon>Bauhinia</taxon>
    </lineage>
</organism>
<sequence length="147" mass="15958">MSRPGDWNCRSCQHLNFQRRDSCQRCGDSKYGDRVDFGAFGGRGGSSFGFSGSDVRPGDWYCAVVTSPAPEDLVVVLAALDGSLVTGYAAGQDVMSTTLLAEWNASNAVPQETHTRNDIIQFWGCSQAKEAVLLDISLDFFIDFLGC</sequence>
<reference evidence="1 2" key="1">
    <citation type="journal article" date="2022" name="DNA Res.">
        <title>Chromosomal-level genome assembly of the orchid tree Bauhinia variegata (Leguminosae; Cercidoideae) supports the allotetraploid origin hypothesis of Bauhinia.</title>
        <authorList>
            <person name="Zhong Y."/>
            <person name="Chen Y."/>
            <person name="Zheng D."/>
            <person name="Pang J."/>
            <person name="Liu Y."/>
            <person name="Luo S."/>
            <person name="Meng S."/>
            <person name="Qian L."/>
            <person name="Wei D."/>
            <person name="Dai S."/>
            <person name="Zhou R."/>
        </authorList>
    </citation>
    <scope>NUCLEOTIDE SEQUENCE [LARGE SCALE GENOMIC DNA]</scope>
    <source>
        <strain evidence="1">BV-YZ2020</strain>
    </source>
</reference>
<protein>
    <submittedName>
        <fullName evidence="1">Uncharacterized protein</fullName>
    </submittedName>
</protein>
<name>A0ACB9N0G0_BAUVA</name>
<keyword evidence="2" id="KW-1185">Reference proteome</keyword>
<evidence type="ECO:0000313" key="2">
    <source>
        <dbReference type="Proteomes" id="UP000828941"/>
    </source>
</evidence>
<comment type="caution">
    <text evidence="1">The sequence shown here is derived from an EMBL/GenBank/DDBJ whole genome shotgun (WGS) entry which is preliminary data.</text>
</comment>